<organism evidence="11 12">
    <name type="scientific">Candidatus Moanibacter tarae</name>
    <dbReference type="NCBI Taxonomy" id="2200854"/>
    <lineage>
        <taxon>Bacteria</taxon>
        <taxon>Pseudomonadati</taxon>
        <taxon>Verrucomicrobiota</taxon>
        <taxon>Opitutia</taxon>
        <taxon>Puniceicoccales</taxon>
        <taxon>Puniceicoccales incertae sedis</taxon>
        <taxon>Candidatus Moanibacter</taxon>
    </lineage>
</organism>
<gene>
    <name evidence="11" type="primary">nfo_2</name>
    <name evidence="9" type="synonym">nfo</name>
    <name evidence="11" type="ORF">DF168_01938</name>
</gene>
<reference evidence="11 12" key="1">
    <citation type="submission" date="2018-06" db="EMBL/GenBank/DDBJ databases">
        <title>Draft Genome Sequence of a Novel Marine Bacterium Related to the Verrucomicrobia.</title>
        <authorList>
            <person name="Vosseberg J."/>
            <person name="Martijn J."/>
            <person name="Ettema T.J.G."/>
        </authorList>
    </citation>
    <scope>NUCLEOTIDE SEQUENCE [LARGE SCALE GENOMIC DNA]</scope>
    <source>
        <strain evidence="11">TARA_B100001123</strain>
    </source>
</reference>
<dbReference type="CDD" id="cd00019">
    <property type="entry name" value="AP2Ec"/>
    <property type="match status" value="1"/>
</dbReference>
<evidence type="ECO:0000256" key="9">
    <source>
        <dbReference type="HAMAP-Rule" id="MF_00152"/>
    </source>
</evidence>
<name>A0A2Z4AEF0_9BACT</name>
<dbReference type="Pfam" id="PF01261">
    <property type="entry name" value="AP_endonuc_2"/>
    <property type="match status" value="1"/>
</dbReference>
<evidence type="ECO:0000256" key="3">
    <source>
        <dbReference type="ARBA" id="ARBA00022723"/>
    </source>
</evidence>
<feature type="binding site" evidence="9">
    <location>
        <position position="242"/>
    </location>
    <ligand>
        <name>Zn(2+)</name>
        <dbReference type="ChEBI" id="CHEBI:29105"/>
        <label>3</label>
    </ligand>
</feature>
<evidence type="ECO:0000256" key="5">
    <source>
        <dbReference type="ARBA" id="ARBA00022763"/>
    </source>
</evidence>
<dbReference type="PROSITE" id="PS51432">
    <property type="entry name" value="AP_NUCLEASE_F2_4"/>
    <property type="match status" value="1"/>
</dbReference>
<evidence type="ECO:0000256" key="1">
    <source>
        <dbReference type="ARBA" id="ARBA00005340"/>
    </source>
</evidence>
<feature type="binding site" evidence="9">
    <location>
        <position position="244"/>
    </location>
    <ligand>
        <name>Zn(2+)</name>
        <dbReference type="ChEBI" id="CHEBI:29105"/>
        <label>3</label>
    </ligand>
</feature>
<evidence type="ECO:0000256" key="2">
    <source>
        <dbReference type="ARBA" id="ARBA00022722"/>
    </source>
</evidence>
<dbReference type="HAMAP" id="MF_00152">
    <property type="entry name" value="Nfo"/>
    <property type="match status" value="1"/>
</dbReference>
<keyword evidence="7 9" id="KW-0862">Zinc</keyword>
<dbReference type="AlphaFoldDB" id="A0A2Z4AEF0"/>
<dbReference type="InterPro" id="IPR001719">
    <property type="entry name" value="AP_endonuc_2"/>
</dbReference>
<feature type="binding site" evidence="9">
    <location>
        <position position="158"/>
    </location>
    <ligand>
        <name>Zn(2+)</name>
        <dbReference type="ChEBI" id="CHEBI:29105"/>
        <label>1</label>
    </ligand>
</feature>
<dbReference type="GO" id="GO:0003677">
    <property type="term" value="F:DNA binding"/>
    <property type="evidence" value="ECO:0007669"/>
    <property type="project" value="InterPro"/>
</dbReference>
<evidence type="ECO:0000256" key="6">
    <source>
        <dbReference type="ARBA" id="ARBA00022801"/>
    </source>
</evidence>
<accession>A0A2Z4AEF0</accession>
<dbReference type="PANTHER" id="PTHR21445:SF0">
    <property type="entry name" value="APURINIC-APYRIMIDINIC ENDONUCLEASE"/>
    <property type="match status" value="1"/>
</dbReference>
<dbReference type="InterPro" id="IPR018246">
    <property type="entry name" value="AP_endonuc_F2_Zn_BS"/>
</dbReference>
<evidence type="ECO:0000313" key="12">
    <source>
        <dbReference type="Proteomes" id="UP000247465"/>
    </source>
</evidence>
<dbReference type="NCBIfam" id="TIGR00587">
    <property type="entry name" value="nfo"/>
    <property type="match status" value="1"/>
</dbReference>
<dbReference type="SUPFAM" id="SSF51658">
    <property type="entry name" value="Xylose isomerase-like"/>
    <property type="match status" value="1"/>
</dbReference>
<keyword evidence="4 9" id="KW-0255">Endonuclease</keyword>
<dbReference type="KEGG" id="mtar:DF168_01938"/>
<keyword evidence="6 9" id="KW-0378">Hydrolase</keyword>
<feature type="binding site" evidence="9">
    <location>
        <position position="158"/>
    </location>
    <ligand>
        <name>Zn(2+)</name>
        <dbReference type="ChEBI" id="CHEBI:29105"/>
        <label>2</label>
    </ligand>
</feature>
<feature type="binding site" evidence="9">
    <location>
        <position position="274"/>
    </location>
    <ligand>
        <name>Zn(2+)</name>
        <dbReference type="ChEBI" id="CHEBI:29105"/>
        <label>2</label>
    </ligand>
</feature>
<dbReference type="PROSITE" id="PS00729">
    <property type="entry name" value="AP_NUCLEASE_F2_1"/>
    <property type="match status" value="1"/>
</dbReference>
<evidence type="ECO:0000259" key="10">
    <source>
        <dbReference type="Pfam" id="PF01261"/>
    </source>
</evidence>
<feature type="binding site" evidence="9">
    <location>
        <position position="192"/>
    </location>
    <ligand>
        <name>Zn(2+)</name>
        <dbReference type="ChEBI" id="CHEBI:29105"/>
        <label>2</label>
    </ligand>
</feature>
<comment type="similarity">
    <text evidence="1 9">Belongs to the AP endonuclease 2 family.</text>
</comment>
<comment type="cofactor">
    <cofactor evidence="9">
        <name>Zn(2+)</name>
        <dbReference type="ChEBI" id="CHEBI:29105"/>
    </cofactor>
    <text evidence="9">Binds 3 Zn(2+) ions.</text>
</comment>
<feature type="binding site" evidence="9">
    <location>
        <position position="122"/>
    </location>
    <ligand>
        <name>Zn(2+)</name>
        <dbReference type="ChEBI" id="CHEBI:29105"/>
        <label>1</label>
    </ligand>
</feature>
<comment type="catalytic activity">
    <reaction evidence="9">
        <text>Endonucleolytic cleavage to 5'-phosphooligonucleotide end-products.</text>
        <dbReference type="EC" id="3.1.21.2"/>
    </reaction>
</comment>
<feature type="domain" description="Xylose isomerase-like TIM barrel" evidence="10">
    <location>
        <begin position="34"/>
        <end position="282"/>
    </location>
</feature>
<dbReference type="Gene3D" id="3.20.20.150">
    <property type="entry name" value="Divalent-metal-dependent TIM barrel enzymes"/>
    <property type="match status" value="1"/>
</dbReference>
<proteinExistence type="inferred from homology"/>
<keyword evidence="2 9" id="KW-0540">Nuclease</keyword>
<feature type="binding site" evidence="9">
    <location>
        <position position="82"/>
    </location>
    <ligand>
        <name>Zn(2+)</name>
        <dbReference type="ChEBI" id="CHEBI:29105"/>
        <label>1</label>
    </ligand>
</feature>
<sequence length="297" mass="33306">MKNPKQKHRELMSNIQHAVGAHCSIAGGHDKALELGKELGCEVVQIFTKNNMQWSAKAIEQTTLSNFSRAKKKTGINRIFAHAGYLINLASVDRGNLQKSRQALLDELERCSLLELPFIVLHPGAHMGAGERKGLHRVVQSINWILERYEGNTQIALESTAGQGTVLGAETSHLAYIIKHSQQPNRLAICLDTCHLFAAGYDVRKKTNIESYLKHFRQHLSWEKVLCLHLNDSKGALGQHLDRHEVLGRGQIGWPCFETILTHPAFAPISLCLETPKGKNNINDRESLTQLKRLRPQ</sequence>
<dbReference type="InterPro" id="IPR036237">
    <property type="entry name" value="Xyl_isomerase-like_sf"/>
</dbReference>
<dbReference type="GO" id="GO:0008833">
    <property type="term" value="F:deoxyribonuclease IV (phage-T4-induced) activity"/>
    <property type="evidence" value="ECO:0007669"/>
    <property type="project" value="UniProtKB-UniRule"/>
</dbReference>
<dbReference type="GO" id="GO:0006284">
    <property type="term" value="P:base-excision repair"/>
    <property type="evidence" value="ECO:0007669"/>
    <property type="project" value="TreeGrafter"/>
</dbReference>
<dbReference type="InterPro" id="IPR013022">
    <property type="entry name" value="Xyl_isomerase-like_TIM-brl"/>
</dbReference>
<evidence type="ECO:0000256" key="4">
    <source>
        <dbReference type="ARBA" id="ARBA00022759"/>
    </source>
</evidence>
<keyword evidence="5 9" id="KW-0227">DNA damage</keyword>
<dbReference type="FunFam" id="3.20.20.150:FF:000001">
    <property type="entry name" value="Probable endonuclease 4"/>
    <property type="match status" value="1"/>
</dbReference>
<dbReference type="Proteomes" id="UP000247465">
    <property type="component" value="Chromosome"/>
</dbReference>
<dbReference type="PROSITE" id="PS00731">
    <property type="entry name" value="AP_NUCLEASE_F2_3"/>
    <property type="match status" value="1"/>
</dbReference>
<evidence type="ECO:0000256" key="7">
    <source>
        <dbReference type="ARBA" id="ARBA00022833"/>
    </source>
</evidence>
<feature type="binding site" evidence="9">
    <location>
        <position position="195"/>
    </location>
    <ligand>
        <name>Zn(2+)</name>
        <dbReference type="ChEBI" id="CHEBI:29105"/>
        <label>3</label>
    </ligand>
</feature>
<evidence type="ECO:0000313" key="11">
    <source>
        <dbReference type="EMBL" id="AWT60719.1"/>
    </source>
</evidence>
<dbReference type="PANTHER" id="PTHR21445">
    <property type="entry name" value="ENDONUCLEASE IV ENDODEOXYRIBONUCLEASE IV"/>
    <property type="match status" value="1"/>
</dbReference>
<protein>
    <recommendedName>
        <fullName evidence="9">Probable endonuclease 4</fullName>
        <ecNumber evidence="9">3.1.21.2</ecNumber>
    </recommendedName>
    <alternativeName>
        <fullName evidence="9">Endodeoxyribonuclease IV</fullName>
    </alternativeName>
    <alternativeName>
        <fullName evidence="9">Endonuclease IV</fullName>
    </alternativeName>
</protein>
<dbReference type="GO" id="GO:0008081">
    <property type="term" value="F:phosphoric diester hydrolase activity"/>
    <property type="evidence" value="ECO:0007669"/>
    <property type="project" value="TreeGrafter"/>
</dbReference>
<comment type="function">
    <text evidence="9">Endonuclease IV plays a role in DNA repair. It cleaves phosphodiester bonds at apurinic or apyrimidinic (AP) sites, generating a 3'-hydroxyl group and a 5'-terminal sugar phosphate.</text>
</comment>
<keyword evidence="8 9" id="KW-0234">DNA repair</keyword>
<dbReference type="PROSITE" id="PS00730">
    <property type="entry name" value="AP_NUCLEASE_F2_2"/>
    <property type="match status" value="1"/>
</dbReference>
<dbReference type="SMART" id="SM00518">
    <property type="entry name" value="AP2Ec"/>
    <property type="match status" value="1"/>
</dbReference>
<dbReference type="EC" id="3.1.21.2" evidence="9"/>
<evidence type="ECO:0000256" key="8">
    <source>
        <dbReference type="ARBA" id="ARBA00023204"/>
    </source>
</evidence>
<keyword evidence="3 9" id="KW-0479">Metal-binding</keyword>
<feature type="binding site" evidence="9">
    <location>
        <position position="229"/>
    </location>
    <ligand>
        <name>Zn(2+)</name>
        <dbReference type="ChEBI" id="CHEBI:29105"/>
        <label>2</label>
    </ligand>
</feature>
<dbReference type="EMBL" id="CP029803">
    <property type="protein sequence ID" value="AWT60719.1"/>
    <property type="molecule type" value="Genomic_DNA"/>
</dbReference>
<dbReference type="GO" id="GO:0003906">
    <property type="term" value="F:DNA-(apurinic or apyrimidinic site) endonuclease activity"/>
    <property type="evidence" value="ECO:0007669"/>
    <property type="project" value="TreeGrafter"/>
</dbReference>
<dbReference type="GO" id="GO:0008270">
    <property type="term" value="F:zinc ion binding"/>
    <property type="evidence" value="ECO:0007669"/>
    <property type="project" value="UniProtKB-UniRule"/>
</dbReference>